<name>A0A3L6R335_PANMI</name>
<feature type="region of interest" description="Disordered" evidence="1">
    <location>
        <begin position="298"/>
        <end position="335"/>
    </location>
</feature>
<comment type="caution">
    <text evidence="2">The sequence shown here is derived from an EMBL/GenBank/DDBJ whole genome shotgun (WGS) entry which is preliminary data.</text>
</comment>
<gene>
    <name evidence="2" type="ORF">C2845_PM08G08550</name>
</gene>
<accession>A0A3L6R335</accession>
<evidence type="ECO:0000313" key="2">
    <source>
        <dbReference type="EMBL" id="RLM93520.1"/>
    </source>
</evidence>
<dbReference type="EMBL" id="PQIB02000010">
    <property type="protein sequence ID" value="RLM93520.1"/>
    <property type="molecule type" value="Genomic_DNA"/>
</dbReference>
<evidence type="ECO:0000256" key="1">
    <source>
        <dbReference type="SAM" id="MobiDB-lite"/>
    </source>
</evidence>
<feature type="compositionally biased region" description="Pro residues" evidence="1">
    <location>
        <begin position="34"/>
        <end position="53"/>
    </location>
</feature>
<evidence type="ECO:0008006" key="4">
    <source>
        <dbReference type="Google" id="ProtNLM"/>
    </source>
</evidence>
<dbReference type="OrthoDB" id="696926at2759"/>
<dbReference type="AlphaFoldDB" id="A0A3L6R335"/>
<dbReference type="InterPro" id="IPR053253">
    <property type="entry name" value="Sex_diff_modulator"/>
</dbReference>
<protein>
    <recommendedName>
        <fullName evidence="4">DUF4283 domain-containing protein</fullName>
    </recommendedName>
</protein>
<dbReference type="PANTHER" id="PTHR33087">
    <property type="entry name" value="OS07G0539200 PROTEIN"/>
    <property type="match status" value="1"/>
</dbReference>
<sequence>MEEANDGVCKEEESLEASRCVIHVLVVSTSPDASPAPPTSPPASPVPPPPPTTPRRRPHPGTAPLSPPFAGHSSPPKSHFHSRLVRSTSAVPPNGSDVGHSPPPCHFRSNDEDEVLLDFNPSPERECSPVPEDGSPGEKAAPEILVIASPTDVREDHSGAEAQAFEDHDRWLLLRHASYRDAATHQHSGEGRTVRRRGWTTVTTQRSKEVSNATSNYCSAEGQAHQPDLLQLLWKKASGRCFNCFARDHRIAQCRDPPRCILRSGSGHKAKLCPSHPTSFARRPLHSNPTIAARLSQPQPQRLPHHQDPRHPHHQPLHPNPTIATHLSNTHFSRPLHPNPDLAARLCDTAWAPLCVKTEQVKPMEDLIPRASFRRAELIEACVPRLSEMARVERDLSMHSLVVIAADSRAPLGRRAVLEAANISFGLNPGDLEVDLISKSKFLLKFRIPALRNLVLTSHSPLMVGRNCLGIMPWTRQRWASTARMIYHVRVCIEGIPHHVWQVSTVAKLFDPATMIEGIDENQRRDEEESACFYLWVWSCNPDVLAKSDTLHIEEPLLPLSLRHIIRSWASTPTR</sequence>
<reference evidence="3" key="1">
    <citation type="journal article" date="2019" name="Nat. Commun.">
        <title>The genome of broomcorn millet.</title>
        <authorList>
            <person name="Zou C."/>
            <person name="Miki D."/>
            <person name="Li D."/>
            <person name="Tang Q."/>
            <person name="Xiao L."/>
            <person name="Rajput S."/>
            <person name="Deng P."/>
            <person name="Jia W."/>
            <person name="Huang R."/>
            <person name="Zhang M."/>
            <person name="Sun Y."/>
            <person name="Hu J."/>
            <person name="Fu X."/>
            <person name="Schnable P.S."/>
            <person name="Li F."/>
            <person name="Zhang H."/>
            <person name="Feng B."/>
            <person name="Zhu X."/>
            <person name="Liu R."/>
            <person name="Schnable J.C."/>
            <person name="Zhu J.-K."/>
            <person name="Zhang H."/>
        </authorList>
    </citation>
    <scope>NUCLEOTIDE SEQUENCE [LARGE SCALE GENOMIC DNA]</scope>
</reference>
<organism evidence="2 3">
    <name type="scientific">Panicum miliaceum</name>
    <name type="common">Proso millet</name>
    <name type="synonym">Broomcorn millet</name>
    <dbReference type="NCBI Taxonomy" id="4540"/>
    <lineage>
        <taxon>Eukaryota</taxon>
        <taxon>Viridiplantae</taxon>
        <taxon>Streptophyta</taxon>
        <taxon>Embryophyta</taxon>
        <taxon>Tracheophyta</taxon>
        <taxon>Spermatophyta</taxon>
        <taxon>Magnoliopsida</taxon>
        <taxon>Liliopsida</taxon>
        <taxon>Poales</taxon>
        <taxon>Poaceae</taxon>
        <taxon>PACMAD clade</taxon>
        <taxon>Panicoideae</taxon>
        <taxon>Panicodae</taxon>
        <taxon>Paniceae</taxon>
        <taxon>Panicinae</taxon>
        <taxon>Panicum</taxon>
        <taxon>Panicum sect. Panicum</taxon>
    </lineage>
</organism>
<keyword evidence="3" id="KW-1185">Reference proteome</keyword>
<evidence type="ECO:0000313" key="3">
    <source>
        <dbReference type="Proteomes" id="UP000275267"/>
    </source>
</evidence>
<proteinExistence type="predicted"/>
<dbReference type="Proteomes" id="UP000275267">
    <property type="component" value="Unassembled WGS sequence"/>
</dbReference>
<dbReference type="PANTHER" id="PTHR33087:SF31">
    <property type="entry name" value="OS06G0482850 PROTEIN"/>
    <property type="match status" value="1"/>
</dbReference>
<feature type="compositionally biased region" description="Polar residues" evidence="1">
    <location>
        <begin position="322"/>
        <end position="332"/>
    </location>
</feature>
<feature type="region of interest" description="Disordered" evidence="1">
    <location>
        <begin position="29"/>
        <end position="138"/>
    </location>
</feature>